<dbReference type="Gene3D" id="3.30.310.100">
    <property type="entry name" value="YugN-like"/>
    <property type="match status" value="1"/>
</dbReference>
<name>A0A3M7TWS3_9BACI</name>
<dbReference type="InterPro" id="IPR036491">
    <property type="entry name" value="YugN-like_sf"/>
</dbReference>
<evidence type="ECO:0000313" key="1">
    <source>
        <dbReference type="EMBL" id="RNA69719.1"/>
    </source>
</evidence>
<gene>
    <name evidence="1" type="ORF">EBO34_07225</name>
</gene>
<accession>A0A3M7TWS3</accession>
<comment type="caution">
    <text evidence="1">The sequence shown here is derived from an EMBL/GenBank/DDBJ whole genome shotgun (WGS) entry which is preliminary data.</text>
</comment>
<evidence type="ECO:0000313" key="2">
    <source>
        <dbReference type="Proteomes" id="UP000278746"/>
    </source>
</evidence>
<evidence type="ECO:0008006" key="3">
    <source>
        <dbReference type="Google" id="ProtNLM"/>
    </source>
</evidence>
<dbReference type="OrthoDB" id="2679642at2"/>
<dbReference type="RefSeq" id="WP_122897232.1">
    <property type="nucleotide sequence ID" value="NZ_RHIB01000001.1"/>
</dbReference>
<sequence>MKFEAHELEGLEIEFQALENVMDRLGFTHVWDYERVTFDYKIVDQVRDDVYYFRVQGYAIEGEIPQPHSIVKIMKTFLGKHYYPHGVEYDNEEFPKHIVEKCKKKIAGVQKQLAEEVN</sequence>
<dbReference type="EMBL" id="RHIB01000001">
    <property type="protein sequence ID" value="RNA69719.1"/>
    <property type="molecule type" value="Genomic_DNA"/>
</dbReference>
<dbReference type="SUPFAM" id="SSF160755">
    <property type="entry name" value="YugN-like"/>
    <property type="match status" value="1"/>
</dbReference>
<dbReference type="AlphaFoldDB" id="A0A3M7TWS3"/>
<reference evidence="1 2" key="1">
    <citation type="submission" date="2018-10" db="EMBL/GenBank/DDBJ databases">
        <title>Bacillus Keqinensis sp. nov., a moderately halophilic bacterium isolated from a saline-alkaline lake.</title>
        <authorList>
            <person name="Wang H."/>
        </authorList>
    </citation>
    <scope>NUCLEOTIDE SEQUENCE [LARGE SCALE GENOMIC DNA]</scope>
    <source>
        <strain evidence="1 2">KQ-3</strain>
    </source>
</reference>
<protein>
    <recommendedName>
        <fullName evidence="3">YugN-like family protein</fullName>
    </recommendedName>
</protein>
<proteinExistence type="predicted"/>
<organism evidence="1 2">
    <name type="scientific">Alteribacter keqinensis</name>
    <dbReference type="NCBI Taxonomy" id="2483800"/>
    <lineage>
        <taxon>Bacteria</taxon>
        <taxon>Bacillati</taxon>
        <taxon>Bacillota</taxon>
        <taxon>Bacilli</taxon>
        <taxon>Bacillales</taxon>
        <taxon>Bacillaceae</taxon>
        <taxon>Alteribacter</taxon>
    </lineage>
</organism>
<dbReference type="Proteomes" id="UP000278746">
    <property type="component" value="Unassembled WGS sequence"/>
</dbReference>
<dbReference type="Pfam" id="PF08868">
    <property type="entry name" value="YugN"/>
    <property type="match status" value="1"/>
</dbReference>
<dbReference type="InterPro" id="IPR014967">
    <property type="entry name" value="Uncharacterised_YugN-like"/>
</dbReference>
<keyword evidence="2" id="KW-1185">Reference proteome</keyword>